<comment type="similarity">
    <text evidence="1 2">Belongs to the small heat shock protein (HSP20) family.</text>
</comment>
<evidence type="ECO:0000256" key="1">
    <source>
        <dbReference type="PROSITE-ProRule" id="PRU00285"/>
    </source>
</evidence>
<keyword evidence="6" id="KW-1185">Reference proteome</keyword>
<dbReference type="EMBL" id="CAJVCH010571210">
    <property type="protein sequence ID" value="CAG7836932.1"/>
    <property type="molecule type" value="Genomic_DNA"/>
</dbReference>
<dbReference type="GO" id="GO:0042026">
    <property type="term" value="P:protein refolding"/>
    <property type="evidence" value="ECO:0007669"/>
    <property type="project" value="TreeGrafter"/>
</dbReference>
<organism evidence="5 6">
    <name type="scientific">Allacma fusca</name>
    <dbReference type="NCBI Taxonomy" id="39272"/>
    <lineage>
        <taxon>Eukaryota</taxon>
        <taxon>Metazoa</taxon>
        <taxon>Ecdysozoa</taxon>
        <taxon>Arthropoda</taxon>
        <taxon>Hexapoda</taxon>
        <taxon>Collembola</taxon>
        <taxon>Symphypleona</taxon>
        <taxon>Sminthuridae</taxon>
        <taxon>Allacma</taxon>
    </lineage>
</organism>
<name>A0A8J2LUR0_9HEXA</name>
<dbReference type="OrthoDB" id="1431247at2759"/>
<proteinExistence type="inferred from homology"/>
<dbReference type="Pfam" id="PF00011">
    <property type="entry name" value="HSP20"/>
    <property type="match status" value="1"/>
</dbReference>
<dbReference type="PANTHER" id="PTHR45640">
    <property type="entry name" value="HEAT SHOCK PROTEIN HSP-12.2-RELATED"/>
    <property type="match status" value="1"/>
</dbReference>
<dbReference type="PANTHER" id="PTHR45640:SF26">
    <property type="entry name" value="RE23625P"/>
    <property type="match status" value="1"/>
</dbReference>
<evidence type="ECO:0000313" key="5">
    <source>
        <dbReference type="EMBL" id="CAG7836932.1"/>
    </source>
</evidence>
<evidence type="ECO:0000259" key="4">
    <source>
        <dbReference type="PROSITE" id="PS01031"/>
    </source>
</evidence>
<accession>A0A8J2LUR0</accession>
<feature type="compositionally biased region" description="Low complexity" evidence="3">
    <location>
        <begin position="34"/>
        <end position="43"/>
    </location>
</feature>
<gene>
    <name evidence="5" type="ORF">AFUS01_LOCUS46120</name>
</gene>
<reference evidence="5" key="1">
    <citation type="submission" date="2021-06" db="EMBL/GenBank/DDBJ databases">
        <authorList>
            <person name="Hodson N. C."/>
            <person name="Mongue J. A."/>
            <person name="Jaron S. K."/>
        </authorList>
    </citation>
    <scope>NUCLEOTIDE SEQUENCE</scope>
</reference>
<feature type="region of interest" description="Disordered" evidence="3">
    <location>
        <begin position="25"/>
        <end position="51"/>
    </location>
</feature>
<dbReference type="CDD" id="cd06526">
    <property type="entry name" value="metazoan_ACD"/>
    <property type="match status" value="1"/>
</dbReference>
<dbReference type="GO" id="GO:0005737">
    <property type="term" value="C:cytoplasm"/>
    <property type="evidence" value="ECO:0007669"/>
    <property type="project" value="TreeGrafter"/>
</dbReference>
<dbReference type="Proteomes" id="UP000708208">
    <property type="component" value="Unassembled WGS sequence"/>
</dbReference>
<dbReference type="InterPro" id="IPR001436">
    <property type="entry name" value="Alpha-crystallin/sHSP_animal"/>
</dbReference>
<evidence type="ECO:0000313" key="6">
    <source>
        <dbReference type="Proteomes" id="UP000708208"/>
    </source>
</evidence>
<comment type="caution">
    <text evidence="5">The sequence shown here is derived from an EMBL/GenBank/DDBJ whole genome shotgun (WGS) entry which is preliminary data.</text>
</comment>
<dbReference type="InterPro" id="IPR002068">
    <property type="entry name" value="A-crystallin/Hsp20_dom"/>
</dbReference>
<evidence type="ECO:0000256" key="2">
    <source>
        <dbReference type="RuleBase" id="RU003616"/>
    </source>
</evidence>
<dbReference type="GO" id="GO:0009408">
    <property type="term" value="P:response to heat"/>
    <property type="evidence" value="ECO:0007669"/>
    <property type="project" value="TreeGrafter"/>
</dbReference>
<dbReference type="PROSITE" id="PS01031">
    <property type="entry name" value="SHSP"/>
    <property type="match status" value="1"/>
</dbReference>
<sequence>MDMDRQLSCMERDMKNCMRNLGMDRPCTKQLGYSGPSTESESGGEPGTKEPRKYALNIHLGGHVAPEDVKVSLKDHVMTVEAKKEFTSDDGNARMYQEFMRKFTIPDNVEMKEVKSVLTPEGYLKIEAPLPQEALPEPKKAQAIPIKSH</sequence>
<protein>
    <recommendedName>
        <fullName evidence="4">SHSP domain-containing protein</fullName>
    </recommendedName>
</protein>
<dbReference type="GO" id="GO:0051082">
    <property type="term" value="F:unfolded protein binding"/>
    <property type="evidence" value="ECO:0007669"/>
    <property type="project" value="TreeGrafter"/>
</dbReference>
<dbReference type="GO" id="GO:0005634">
    <property type="term" value="C:nucleus"/>
    <property type="evidence" value="ECO:0007669"/>
    <property type="project" value="TreeGrafter"/>
</dbReference>
<feature type="domain" description="SHSP" evidence="4">
    <location>
        <begin position="36"/>
        <end position="147"/>
    </location>
</feature>
<evidence type="ECO:0000256" key="3">
    <source>
        <dbReference type="SAM" id="MobiDB-lite"/>
    </source>
</evidence>
<dbReference type="AlphaFoldDB" id="A0A8J2LUR0"/>